<dbReference type="Pfam" id="PF13953">
    <property type="entry name" value="PapC_C"/>
    <property type="match status" value="1"/>
</dbReference>
<dbReference type="RefSeq" id="WP_064272357.1">
    <property type="nucleotide sequence ID" value="NZ_LXJZ01000242.1"/>
</dbReference>
<evidence type="ECO:0000313" key="2">
    <source>
        <dbReference type="EMBL" id="OAJ52020.1"/>
    </source>
</evidence>
<dbReference type="Pfam" id="PF00577">
    <property type="entry name" value="Usher"/>
    <property type="match status" value="2"/>
</dbReference>
<gene>
    <name evidence="2" type="ORF">A6V36_15015</name>
</gene>
<evidence type="ECO:0000313" key="3">
    <source>
        <dbReference type="Proteomes" id="UP000077961"/>
    </source>
</evidence>
<name>A0ABX2UK34_9BURK</name>
<reference evidence="2 3" key="1">
    <citation type="submission" date="2016-04" db="EMBL/GenBank/DDBJ databases">
        <title>Reclassification of Paraburkholderia panaciterrae (Farh et al. 2015) Dobritsa &amp; Samadpour 2016 as a later homotypic synonym of Paraburkholderia ginsengiterrae (Farh et al. 2015) Dobritsa &amp; Samadpour 2016.</title>
        <authorList>
            <person name="Dobritsa A.P."/>
            <person name="Kutumbaka K."/>
            <person name="Samadpour M."/>
        </authorList>
    </citation>
    <scope>NUCLEOTIDE SEQUENCE [LARGE SCALE GENOMIC DNA]</scope>
    <source>
        <strain evidence="2 3">DCY85-1</strain>
    </source>
</reference>
<dbReference type="InterPro" id="IPR025949">
    <property type="entry name" value="PapC-like_C"/>
</dbReference>
<feature type="domain" description="PapC-like C-terminal" evidence="1">
    <location>
        <begin position="684"/>
        <end position="739"/>
    </location>
</feature>
<dbReference type="PANTHER" id="PTHR30451">
    <property type="entry name" value="OUTER MEMBRANE USHER PROTEIN"/>
    <property type="match status" value="1"/>
</dbReference>
<dbReference type="Gene3D" id="2.60.40.2610">
    <property type="entry name" value="Outer membrane usher protein FimD, plug domain"/>
    <property type="match status" value="1"/>
</dbReference>
<sequence length="778" mass="82681">MNPADAQSPTRPAVTGADARLEMGTSHDLYLEVMLNGQRTSLIAHFRERDGKLSATAEDLSDIGIATGKLGATGNALLELDQIPGLRYHYDAASQSIDLQVPDAIRKPYAVDTRELTRTPNATASRGFLINYDAFAQTQTNAQLALWSEERYFDPAGVLSNAGIAYLYRDLHHYVRYDTSWSMSNPTTLSTTQFGDTISSSLDWSRSIRIGGFQWRSNFALRPDLVTFPVKALAGTAVVPSAVDLYINNVRQYSGNVPSGPFIVNNVPGITGAGEATVITHDALGRTISTTLPLYVDTRMLAAGLSSYSFEAGFLRRAYGIDSFSYDPNPAVSATARRGMSDSLTVEGHAEATGGLVNAGAGALVRIGMAGVINGSLSASAGKLSGTQVGLGYQLIEPHFSIDAQTLRAYGNYGDLAARDGTPVPTATDRVTVALPFFSRQTLSLSYVGYRFPGIPASRIGSLSYTLNFGNLASLTLSTYKDFLQHGTQGVFLTASFGLGNNTAINASVGRQNGESTYNINAQRPPDYAGGWGWGVQAGGSGAVPYRQAQAQYLGKYGEVTTLAQDIDRHAGASLDVTGAIVLMDRTIAPARRLDDGFALVSTDGVAGVPVLHENRVIGTTDRGGHLLIPDLNAYQHNQVAIDSMTLPADARIATTSMDLVPESHAGVLAAFQLSRYSAASVILRDPDGKLLPPGTRVHHVESGADTIVGYDGLTFIENLQRDNHLVIDNGTATCRLEFIYERPANGALPTIGPLTCDTRMPAAAPEPAPPPSAKAAP</sequence>
<dbReference type="Gene3D" id="2.60.40.3110">
    <property type="match status" value="1"/>
</dbReference>
<evidence type="ECO:0000259" key="1">
    <source>
        <dbReference type="Pfam" id="PF13953"/>
    </source>
</evidence>
<comment type="caution">
    <text evidence="2">The sequence shown here is derived from an EMBL/GenBank/DDBJ whole genome shotgun (WGS) entry which is preliminary data.</text>
</comment>
<organism evidence="2 3">
    <name type="scientific">Paraburkholderia ginsengiterrae</name>
    <dbReference type="NCBI Taxonomy" id="1462993"/>
    <lineage>
        <taxon>Bacteria</taxon>
        <taxon>Pseudomonadati</taxon>
        <taxon>Pseudomonadota</taxon>
        <taxon>Betaproteobacteria</taxon>
        <taxon>Burkholderiales</taxon>
        <taxon>Burkholderiaceae</taxon>
        <taxon>Paraburkholderia</taxon>
    </lineage>
</organism>
<dbReference type="InterPro" id="IPR000015">
    <property type="entry name" value="Fimb_usher"/>
</dbReference>
<dbReference type="Proteomes" id="UP000077961">
    <property type="component" value="Unassembled WGS sequence"/>
</dbReference>
<dbReference type="PANTHER" id="PTHR30451:SF5">
    <property type="entry name" value="SLR0019 PROTEIN"/>
    <property type="match status" value="1"/>
</dbReference>
<keyword evidence="3" id="KW-1185">Reference proteome</keyword>
<protein>
    <submittedName>
        <fullName evidence="2">Fimbrial protein</fullName>
    </submittedName>
</protein>
<dbReference type="EMBL" id="LXJZ01000242">
    <property type="protein sequence ID" value="OAJ52020.1"/>
    <property type="molecule type" value="Genomic_DNA"/>
</dbReference>
<proteinExistence type="predicted"/>
<accession>A0ABX2UK34</accession>
<dbReference type="InterPro" id="IPR042186">
    <property type="entry name" value="FimD_plug_dom"/>
</dbReference>